<dbReference type="AlphaFoldDB" id="A0A8J6F2J2"/>
<keyword evidence="3" id="KW-1185">Reference proteome</keyword>
<evidence type="ECO:0000313" key="2">
    <source>
        <dbReference type="EMBL" id="KAG9479371.1"/>
    </source>
</evidence>
<feature type="region of interest" description="Disordered" evidence="1">
    <location>
        <begin position="42"/>
        <end position="61"/>
    </location>
</feature>
<accession>A0A8J6F2J2</accession>
<dbReference type="Proteomes" id="UP000770717">
    <property type="component" value="Unassembled WGS sequence"/>
</dbReference>
<gene>
    <name evidence="2" type="ORF">GDO78_012832</name>
</gene>
<name>A0A8J6F2J2_ELECQ</name>
<sequence length="85" mass="9959">MDTECCRLFSSSDGHSDRSKVLKMTGTQFSFLYKAKDTPEEGYMPHGTLHRNTLPQRNRENKDSCHSRLTFLIDLQIQHFVRKIK</sequence>
<protein>
    <submittedName>
        <fullName evidence="2">Uncharacterized protein</fullName>
    </submittedName>
</protein>
<organism evidence="2 3">
    <name type="scientific">Eleutherodactylus coqui</name>
    <name type="common">Puerto Rican coqui</name>
    <dbReference type="NCBI Taxonomy" id="57060"/>
    <lineage>
        <taxon>Eukaryota</taxon>
        <taxon>Metazoa</taxon>
        <taxon>Chordata</taxon>
        <taxon>Craniata</taxon>
        <taxon>Vertebrata</taxon>
        <taxon>Euteleostomi</taxon>
        <taxon>Amphibia</taxon>
        <taxon>Batrachia</taxon>
        <taxon>Anura</taxon>
        <taxon>Neobatrachia</taxon>
        <taxon>Hyloidea</taxon>
        <taxon>Eleutherodactylidae</taxon>
        <taxon>Eleutherodactylinae</taxon>
        <taxon>Eleutherodactylus</taxon>
        <taxon>Eleutherodactylus</taxon>
    </lineage>
</organism>
<evidence type="ECO:0000313" key="3">
    <source>
        <dbReference type="Proteomes" id="UP000770717"/>
    </source>
</evidence>
<dbReference type="EMBL" id="WNTK01000008">
    <property type="protein sequence ID" value="KAG9479371.1"/>
    <property type="molecule type" value="Genomic_DNA"/>
</dbReference>
<comment type="caution">
    <text evidence="2">The sequence shown here is derived from an EMBL/GenBank/DDBJ whole genome shotgun (WGS) entry which is preliminary data.</text>
</comment>
<reference evidence="2" key="1">
    <citation type="thesis" date="2020" institute="ProQuest LLC" country="789 East Eisenhower Parkway, Ann Arbor, MI, USA">
        <title>Comparative Genomics and Chromosome Evolution.</title>
        <authorList>
            <person name="Mudd A.B."/>
        </authorList>
    </citation>
    <scope>NUCLEOTIDE SEQUENCE</scope>
    <source>
        <strain evidence="2">HN-11 Male</strain>
        <tissue evidence="2">Kidney and liver</tissue>
    </source>
</reference>
<proteinExistence type="predicted"/>
<evidence type="ECO:0000256" key="1">
    <source>
        <dbReference type="SAM" id="MobiDB-lite"/>
    </source>
</evidence>